<feature type="active site" description="Nucleophile" evidence="6">
    <location>
        <position position="476"/>
    </location>
</feature>
<feature type="active site" description="Proton donor" evidence="6">
    <location>
        <position position="546"/>
    </location>
</feature>
<dbReference type="Pfam" id="PF02065">
    <property type="entry name" value="Melibiase"/>
    <property type="match status" value="1"/>
</dbReference>
<dbReference type="InterPro" id="IPR017853">
    <property type="entry name" value="GH"/>
</dbReference>
<evidence type="ECO:0000256" key="2">
    <source>
        <dbReference type="ARBA" id="ARBA00012755"/>
    </source>
</evidence>
<gene>
    <name evidence="10" type="primary">rafA_1</name>
    <name evidence="10" type="ORF">CLOSAC_19900</name>
</gene>
<dbReference type="InterPro" id="IPR002252">
    <property type="entry name" value="Glyco_hydro_36"/>
</dbReference>
<evidence type="ECO:0000313" key="11">
    <source>
        <dbReference type="Proteomes" id="UP000191154"/>
    </source>
</evidence>
<evidence type="ECO:0000259" key="9">
    <source>
        <dbReference type="Pfam" id="PF16875"/>
    </source>
</evidence>
<dbReference type="AlphaFoldDB" id="A0A1S8NBP1"/>
<comment type="catalytic activity">
    <reaction evidence="1 5">
        <text>Hydrolysis of terminal, non-reducing alpha-D-galactose residues in alpha-D-galactosides, including galactose oligosaccharides, galactomannans and galactolipids.</text>
        <dbReference type="EC" id="3.2.1.22"/>
    </reaction>
</comment>
<protein>
    <recommendedName>
        <fullName evidence="2 5">Alpha-galactosidase</fullName>
        <ecNumber evidence="2 5">3.2.1.22</ecNumber>
    </recommendedName>
</protein>
<organism evidence="10 11">
    <name type="scientific">Clostridium saccharobutylicum</name>
    <dbReference type="NCBI Taxonomy" id="169679"/>
    <lineage>
        <taxon>Bacteria</taxon>
        <taxon>Bacillati</taxon>
        <taxon>Bacillota</taxon>
        <taxon>Clostridia</taxon>
        <taxon>Eubacteriales</taxon>
        <taxon>Clostridiaceae</taxon>
        <taxon>Clostridium</taxon>
    </lineage>
</organism>
<dbReference type="InterPro" id="IPR031705">
    <property type="entry name" value="Glyco_hydro_36_C"/>
</dbReference>
<feature type="binding site" evidence="7">
    <location>
        <position position="524"/>
    </location>
    <ligand>
        <name>substrate</name>
    </ligand>
</feature>
<dbReference type="EMBL" id="LZYZ01000003">
    <property type="protein sequence ID" value="OOM13904.1"/>
    <property type="molecule type" value="Genomic_DNA"/>
</dbReference>
<keyword evidence="3 5" id="KW-0378">Hydrolase</keyword>
<evidence type="ECO:0000256" key="7">
    <source>
        <dbReference type="PIRSR" id="PIRSR005536-2"/>
    </source>
</evidence>
<dbReference type="InterPro" id="IPR031704">
    <property type="entry name" value="Glyco_hydro_36_N"/>
</dbReference>
<dbReference type="Proteomes" id="UP000191154">
    <property type="component" value="Unassembled WGS sequence"/>
</dbReference>
<feature type="domain" description="Glycosyl hydrolase family 36 N-terminal" evidence="9">
    <location>
        <begin position="28"/>
        <end position="283"/>
    </location>
</feature>
<comment type="caution">
    <text evidence="10">The sequence shown here is derived from an EMBL/GenBank/DDBJ whole genome shotgun (WGS) entry which is preliminary data.</text>
</comment>
<dbReference type="FunFam" id="3.20.20.70:FF:000118">
    <property type="entry name" value="Alpha-galactosidase"/>
    <property type="match status" value="1"/>
</dbReference>
<evidence type="ECO:0000256" key="5">
    <source>
        <dbReference type="PIRNR" id="PIRNR005536"/>
    </source>
</evidence>
<feature type="binding site" evidence="7">
    <location>
        <position position="546"/>
    </location>
    <ligand>
        <name>substrate</name>
    </ligand>
</feature>
<dbReference type="EC" id="3.2.1.22" evidence="2 5"/>
<dbReference type="GO" id="GO:0004557">
    <property type="term" value="F:alpha-galactosidase activity"/>
    <property type="evidence" value="ECO:0007669"/>
    <property type="project" value="UniProtKB-UniRule"/>
</dbReference>
<accession>A0A1S8NBP1</accession>
<dbReference type="InterPro" id="IPR050985">
    <property type="entry name" value="Alpha-glycosidase_related"/>
</dbReference>
<proteinExistence type="inferred from homology"/>
<dbReference type="SUPFAM" id="SSF51445">
    <property type="entry name" value="(Trans)glycosidases"/>
    <property type="match status" value="1"/>
</dbReference>
<dbReference type="InterPro" id="IPR038417">
    <property type="entry name" value="Alpga-gal_N_sf"/>
</dbReference>
<name>A0A1S8NBP1_CLOSA</name>
<reference evidence="10 11" key="1">
    <citation type="submission" date="2016-05" db="EMBL/GenBank/DDBJ databases">
        <title>Microbial solvent formation.</title>
        <authorList>
            <person name="Poehlein A."/>
            <person name="Montoya Solano J.D."/>
            <person name="Flitsch S."/>
            <person name="Krabben P."/>
            <person name="Duerre P."/>
            <person name="Daniel R."/>
        </authorList>
    </citation>
    <scope>NUCLEOTIDE SEQUENCE [LARGE SCALE GENOMIC DNA]</scope>
    <source>
        <strain evidence="10 11">L1-8</strain>
    </source>
</reference>
<dbReference type="GO" id="GO:0016052">
    <property type="term" value="P:carbohydrate catabolic process"/>
    <property type="evidence" value="ECO:0007669"/>
    <property type="project" value="InterPro"/>
</dbReference>
<sequence length="743" mass="85455">MIIIDKDKKIFHLRTKKMSYVFRILKNGSLGHLYYGDTLSEDENFDYLANVENKAAGTIKYYENDSKFSLGAETSEFNIYGTGDFRQPAIELRISNRLFYPEFAYVDHEITYRKERIPEVPRVYGDEYENLTITLKDKNLNLYLKLNYSITDESSAIVRSSSLINTSQHTYTISRFMSGTLDIPSADLDFISLSGAWLRERHLVRQPLRMGIQSVGSVRGASSHQQNPFIMLAEKNANEFSGTVYAASLVYSGNFLAQTEVDEWNVSRILIGINPMNFAWQLKPGDEFKTPECIFAVTQKGFNEISHTFHNIINDNIVEQRYKNFQRPIVVNSWEANYFNFDENSLLKLADLTTKIGADTLIVDDGWFGERDSTKKSLGDWFEDKRKFPHGIGKFAEHIHEKGLKLGLWFEPEMVDPDSDLYRAHPEWSIGKIDQRRSFGRGQLVLDMANPEVIDYLIASIDSMIERTKLDYIKWDMNRNITEAFSNYLDNEHQGELLHRYIMGVYKLMSHICEKYPDIIIENCAGGGGRFDLGMLYYSPQIWTSDDSDGVERLMIQYGTSMCYPLSSLSNHVTAVPNHQIDRVVPLNFRNNVSTFGVLGYELDLSELSEDELNEIKDQVSEYRKRQKLIFSGTFSRLKSPFCGNETAWQVVSKNKEEVLVGWYKVLAKPNQRNQSYLKLVGLEKDYYYSVSNDDTIHSGAALMNMGIRLPYDFNGANQETAQISGDFQSELFTLRKVNKKVI</sequence>
<evidence type="ECO:0000256" key="1">
    <source>
        <dbReference type="ARBA" id="ARBA00001255"/>
    </source>
</evidence>
<dbReference type="PIRSF" id="PIRSF005536">
    <property type="entry name" value="Agal"/>
    <property type="match status" value="1"/>
</dbReference>
<feature type="binding site" evidence="7">
    <location>
        <begin position="364"/>
        <end position="365"/>
    </location>
    <ligand>
        <name>substrate</name>
    </ligand>
</feature>
<evidence type="ECO:0000256" key="4">
    <source>
        <dbReference type="ARBA" id="ARBA00023295"/>
    </source>
</evidence>
<comment type="similarity">
    <text evidence="5">Belongs to the glycosyl hydrolase.</text>
</comment>
<evidence type="ECO:0000256" key="6">
    <source>
        <dbReference type="PIRSR" id="PIRSR005536-1"/>
    </source>
</evidence>
<dbReference type="RefSeq" id="WP_077865276.1">
    <property type="nucleotide sequence ID" value="NZ_LZYZ01000003.1"/>
</dbReference>
<feature type="binding site" evidence="7">
    <location>
        <position position="197"/>
    </location>
    <ligand>
        <name>substrate</name>
    </ligand>
</feature>
<feature type="binding site" evidence="7">
    <location>
        <position position="441"/>
    </location>
    <ligand>
        <name>substrate</name>
    </ligand>
</feature>
<dbReference type="InterPro" id="IPR013785">
    <property type="entry name" value="Aldolase_TIM"/>
</dbReference>
<keyword evidence="4 5" id="KW-0326">Glycosidase</keyword>
<dbReference type="InterPro" id="IPR013780">
    <property type="entry name" value="Glyco_hydro_b"/>
</dbReference>
<dbReference type="PRINTS" id="PR00743">
    <property type="entry name" value="GLHYDRLASE36"/>
</dbReference>
<dbReference type="Gene3D" id="3.20.20.70">
    <property type="entry name" value="Aldolase class I"/>
    <property type="match status" value="1"/>
</dbReference>
<dbReference type="Pfam" id="PF16874">
    <property type="entry name" value="Glyco_hydro_36C"/>
    <property type="match status" value="1"/>
</dbReference>
<dbReference type="PANTHER" id="PTHR43053">
    <property type="entry name" value="GLYCOSIDASE FAMILY 31"/>
    <property type="match status" value="1"/>
</dbReference>
<feature type="domain" description="Glycosyl hydrolase family 36 C-terminal" evidence="8">
    <location>
        <begin position="646"/>
        <end position="735"/>
    </location>
</feature>
<feature type="binding site" evidence="7">
    <location>
        <begin position="474"/>
        <end position="478"/>
    </location>
    <ligand>
        <name>substrate</name>
    </ligand>
</feature>
<evidence type="ECO:0000259" key="8">
    <source>
        <dbReference type="Pfam" id="PF16874"/>
    </source>
</evidence>
<dbReference type="Gene3D" id="2.70.98.60">
    <property type="entry name" value="alpha-galactosidase from lactobacil brevis"/>
    <property type="match status" value="1"/>
</dbReference>
<dbReference type="Gene3D" id="2.60.40.1180">
    <property type="entry name" value="Golgi alpha-mannosidase II"/>
    <property type="match status" value="1"/>
</dbReference>
<dbReference type="CDD" id="cd14791">
    <property type="entry name" value="GH36"/>
    <property type="match status" value="1"/>
</dbReference>
<evidence type="ECO:0000313" key="10">
    <source>
        <dbReference type="EMBL" id="OOM13904.1"/>
    </source>
</evidence>
<dbReference type="Pfam" id="PF16875">
    <property type="entry name" value="Glyco_hydro_36N"/>
    <property type="match status" value="1"/>
</dbReference>
<dbReference type="PANTHER" id="PTHR43053:SF3">
    <property type="entry name" value="ALPHA-GALACTOSIDASE C-RELATED"/>
    <property type="match status" value="1"/>
</dbReference>
<evidence type="ECO:0000256" key="3">
    <source>
        <dbReference type="ARBA" id="ARBA00022801"/>
    </source>
</evidence>